<evidence type="ECO:0000256" key="1">
    <source>
        <dbReference type="SAM" id="MobiDB-lite"/>
    </source>
</evidence>
<name>A0ABP1S8F2_9HEXA</name>
<dbReference type="EMBL" id="CAXLJM020000164">
    <property type="protein sequence ID" value="CAL8146931.1"/>
    <property type="molecule type" value="Genomic_DNA"/>
</dbReference>
<comment type="caution">
    <text evidence="2">The sequence shown here is derived from an EMBL/GenBank/DDBJ whole genome shotgun (WGS) entry which is preliminary data.</text>
</comment>
<accession>A0ABP1S8F2</accession>
<organism evidence="2 3">
    <name type="scientific">Orchesella dallaii</name>
    <dbReference type="NCBI Taxonomy" id="48710"/>
    <lineage>
        <taxon>Eukaryota</taxon>
        <taxon>Metazoa</taxon>
        <taxon>Ecdysozoa</taxon>
        <taxon>Arthropoda</taxon>
        <taxon>Hexapoda</taxon>
        <taxon>Collembola</taxon>
        <taxon>Entomobryomorpha</taxon>
        <taxon>Entomobryoidea</taxon>
        <taxon>Orchesellidae</taxon>
        <taxon>Orchesellinae</taxon>
        <taxon>Orchesella</taxon>
    </lineage>
</organism>
<sequence length="231" mass="25314">MAGRRSQVTSCPAKLLESSYFEFVGLEGRIGAFEVCGETGEVYFSFLYTEVKVRADSLQDILFDDNLRLIRLLLKNNQAALFEFEEDETYFNVKVECELIEEAIKARNQSGRVKDAFIYAAANFLASAADFINEVSGQTLLTVTIPQRVTPSQAGFGQQLAIEPPVRVGGGNQNVGQEMRGGHQNVAQSQAGGGHRNLAQERGGGENQAKRDDDGVGYSNNPNKRGQVLEE</sequence>
<evidence type="ECO:0000313" key="3">
    <source>
        <dbReference type="Proteomes" id="UP001642540"/>
    </source>
</evidence>
<dbReference type="Proteomes" id="UP001642540">
    <property type="component" value="Unassembled WGS sequence"/>
</dbReference>
<evidence type="ECO:0000313" key="2">
    <source>
        <dbReference type="EMBL" id="CAL8146931.1"/>
    </source>
</evidence>
<feature type="region of interest" description="Disordered" evidence="1">
    <location>
        <begin position="160"/>
        <end position="231"/>
    </location>
</feature>
<gene>
    <name evidence="2" type="ORF">ODALV1_LOCUS30982</name>
</gene>
<proteinExistence type="predicted"/>
<keyword evidence="3" id="KW-1185">Reference proteome</keyword>
<reference evidence="2 3" key="1">
    <citation type="submission" date="2024-08" db="EMBL/GenBank/DDBJ databases">
        <authorList>
            <person name="Cucini C."/>
            <person name="Frati F."/>
        </authorList>
    </citation>
    <scope>NUCLEOTIDE SEQUENCE [LARGE SCALE GENOMIC DNA]</scope>
</reference>
<protein>
    <submittedName>
        <fullName evidence="2">Uncharacterized protein</fullName>
    </submittedName>
</protein>